<dbReference type="InterPro" id="IPR003594">
    <property type="entry name" value="HATPase_dom"/>
</dbReference>
<feature type="domain" description="Histidine kinase" evidence="11">
    <location>
        <begin position="109"/>
        <end position="374"/>
    </location>
</feature>
<dbReference type="SUPFAM" id="SSF52172">
    <property type="entry name" value="CheY-like"/>
    <property type="match status" value="1"/>
</dbReference>
<keyword evidence="10" id="KW-1133">Transmembrane helix</keyword>
<evidence type="ECO:0000256" key="5">
    <source>
        <dbReference type="ARBA" id="ARBA00022553"/>
    </source>
</evidence>
<comment type="function">
    <text evidence="2">Cytokinin receptor related to bacterial two-component regulators. Functions as a histidine kinase and transmits the stress signal to a downstream MAPK cascade.</text>
</comment>
<dbReference type="AlphaFoldDB" id="A0A368SJQ1"/>
<feature type="modified residue" description="4-aspartylphosphate" evidence="8">
    <location>
        <position position="699"/>
    </location>
</feature>
<dbReference type="Pfam" id="PF00512">
    <property type="entry name" value="HisKA"/>
    <property type="match status" value="1"/>
</dbReference>
<dbReference type="InterPro" id="IPR011006">
    <property type="entry name" value="CheY-like_superfamily"/>
</dbReference>
<reference evidence="13" key="2">
    <citation type="submission" date="2015-07" db="EMBL/GenBank/DDBJ databases">
        <authorList>
            <person name="Noorani M."/>
        </authorList>
    </citation>
    <scope>NUCLEOTIDE SEQUENCE</scope>
    <source>
        <strain evidence="13">Yugu1</strain>
    </source>
</reference>
<accession>A0A368SJQ1</accession>
<evidence type="ECO:0000259" key="12">
    <source>
        <dbReference type="PROSITE" id="PS50110"/>
    </source>
</evidence>
<dbReference type="InterPro" id="IPR005467">
    <property type="entry name" value="His_kinase_dom"/>
</dbReference>
<evidence type="ECO:0000256" key="8">
    <source>
        <dbReference type="PROSITE-ProRule" id="PRU00169"/>
    </source>
</evidence>
<reference evidence="13" key="1">
    <citation type="journal article" date="2012" name="Nat. Biotechnol.">
        <title>Reference genome sequence of the model plant Setaria.</title>
        <authorList>
            <person name="Bennetzen J.L."/>
            <person name="Schmutz J."/>
            <person name="Wang H."/>
            <person name="Percifield R."/>
            <person name="Hawkins J."/>
            <person name="Pontaroli A.C."/>
            <person name="Estep M."/>
            <person name="Feng L."/>
            <person name="Vaughn J.N."/>
            <person name="Grimwood J."/>
            <person name="Jenkins J."/>
            <person name="Barry K."/>
            <person name="Lindquist E."/>
            <person name="Hellsten U."/>
            <person name="Deshpande S."/>
            <person name="Wang X."/>
            <person name="Wu X."/>
            <person name="Mitros T."/>
            <person name="Triplett J."/>
            <person name="Yang X."/>
            <person name="Ye C.Y."/>
            <person name="Mauro-Herrera M."/>
            <person name="Wang L."/>
            <person name="Li P."/>
            <person name="Sharma M."/>
            <person name="Sharma R."/>
            <person name="Ronald P.C."/>
            <person name="Panaud O."/>
            <person name="Kellogg E.A."/>
            <person name="Brutnell T.P."/>
            <person name="Doust A.N."/>
            <person name="Tuskan G.A."/>
            <person name="Rokhsar D."/>
            <person name="Devos K.M."/>
        </authorList>
    </citation>
    <scope>NUCLEOTIDE SEQUENCE [LARGE SCALE GENOMIC DNA]</scope>
    <source>
        <strain evidence="13">Yugu1</strain>
    </source>
</reference>
<dbReference type="CDD" id="cd17546">
    <property type="entry name" value="REC_hyHK_CKI1_RcsC-like"/>
    <property type="match status" value="1"/>
</dbReference>
<evidence type="ECO:0000256" key="2">
    <source>
        <dbReference type="ARBA" id="ARBA00002427"/>
    </source>
</evidence>
<feature type="transmembrane region" description="Helical" evidence="10">
    <location>
        <begin position="37"/>
        <end position="69"/>
    </location>
</feature>
<comment type="subunit">
    <text evidence="3">Homodimer.</text>
</comment>
<dbReference type="CDD" id="cd00082">
    <property type="entry name" value="HisKA"/>
    <property type="match status" value="1"/>
</dbReference>
<dbReference type="EC" id="2.7.13.3" evidence="4"/>
<keyword evidence="6" id="KW-0932">Cytokinin signaling pathway</keyword>
<dbReference type="STRING" id="4555.A0A368SJQ1"/>
<dbReference type="SUPFAM" id="SSF55874">
    <property type="entry name" value="ATPase domain of HSP90 chaperone/DNA topoisomerase II/histidine kinase"/>
    <property type="match status" value="1"/>
</dbReference>
<dbReference type="SMART" id="SM00448">
    <property type="entry name" value="REC"/>
    <property type="match status" value="1"/>
</dbReference>
<keyword evidence="10" id="KW-0472">Membrane</keyword>
<comment type="catalytic activity">
    <reaction evidence="1">
        <text>ATP + protein L-histidine = ADP + protein N-phospho-L-histidine.</text>
        <dbReference type="EC" id="2.7.13.3"/>
    </reaction>
</comment>
<dbReference type="Gene3D" id="3.30.565.10">
    <property type="entry name" value="Histidine kinase-like ATPase, C-terminal domain"/>
    <property type="match status" value="1"/>
</dbReference>
<dbReference type="InterPro" id="IPR036097">
    <property type="entry name" value="HisK_dim/P_sf"/>
</dbReference>
<dbReference type="Pfam" id="PF00072">
    <property type="entry name" value="Response_reg"/>
    <property type="match status" value="1"/>
</dbReference>
<evidence type="ECO:0000313" key="13">
    <source>
        <dbReference type="EMBL" id="RCV42669.1"/>
    </source>
</evidence>
<dbReference type="PROSITE" id="PS51257">
    <property type="entry name" value="PROKAR_LIPOPROTEIN"/>
    <property type="match status" value="1"/>
</dbReference>
<name>A0A368SJQ1_SETIT</name>
<dbReference type="InterPro" id="IPR050956">
    <property type="entry name" value="2C_system_His_kinase"/>
</dbReference>
<dbReference type="Gene3D" id="3.40.50.2300">
    <property type="match status" value="1"/>
</dbReference>
<dbReference type="PANTHER" id="PTHR43719:SF67">
    <property type="entry name" value="HISTIDINE KINASE"/>
    <property type="match status" value="1"/>
</dbReference>
<dbReference type="SMART" id="SM00387">
    <property type="entry name" value="HATPase_c"/>
    <property type="match status" value="1"/>
</dbReference>
<dbReference type="PRINTS" id="PR00344">
    <property type="entry name" value="BCTRLSENSOR"/>
</dbReference>
<evidence type="ECO:0000256" key="1">
    <source>
        <dbReference type="ARBA" id="ARBA00000085"/>
    </source>
</evidence>
<evidence type="ECO:0000256" key="4">
    <source>
        <dbReference type="ARBA" id="ARBA00012438"/>
    </source>
</evidence>
<evidence type="ECO:0000256" key="6">
    <source>
        <dbReference type="ARBA" id="ARBA00022864"/>
    </source>
</evidence>
<dbReference type="Gene3D" id="1.10.287.130">
    <property type="match status" value="1"/>
</dbReference>
<dbReference type="SUPFAM" id="SSF47384">
    <property type="entry name" value="Homodimeric domain of signal transducing histidine kinase"/>
    <property type="match status" value="1"/>
</dbReference>
<dbReference type="EMBL" id="CM003536">
    <property type="protein sequence ID" value="RCV42669.1"/>
    <property type="molecule type" value="Genomic_DNA"/>
</dbReference>
<dbReference type="Pfam" id="PF02518">
    <property type="entry name" value="HATPase_c"/>
    <property type="match status" value="1"/>
</dbReference>
<dbReference type="GO" id="GO:0000155">
    <property type="term" value="F:phosphorelay sensor kinase activity"/>
    <property type="evidence" value="ECO:0007669"/>
    <property type="project" value="InterPro"/>
</dbReference>
<dbReference type="InterPro" id="IPR001789">
    <property type="entry name" value="Sig_transdc_resp-reg_receiver"/>
</dbReference>
<evidence type="ECO:0000256" key="10">
    <source>
        <dbReference type="SAM" id="Phobius"/>
    </source>
</evidence>
<dbReference type="InterPro" id="IPR036890">
    <property type="entry name" value="HATPase_C_sf"/>
</dbReference>
<dbReference type="PANTHER" id="PTHR43719">
    <property type="entry name" value="TWO-COMPONENT HISTIDINE KINASE"/>
    <property type="match status" value="1"/>
</dbReference>
<dbReference type="PROSITE" id="PS50109">
    <property type="entry name" value="HIS_KIN"/>
    <property type="match status" value="1"/>
</dbReference>
<dbReference type="InterPro" id="IPR003661">
    <property type="entry name" value="HisK_dim/P_dom"/>
</dbReference>
<evidence type="ECO:0000256" key="9">
    <source>
        <dbReference type="SAM" id="MobiDB-lite"/>
    </source>
</evidence>
<feature type="region of interest" description="Disordered" evidence="9">
    <location>
        <begin position="587"/>
        <end position="614"/>
    </location>
</feature>
<keyword evidence="7" id="KW-0902">Two-component regulatory system</keyword>
<protein>
    <recommendedName>
        <fullName evidence="4">histidine kinase</fullName>
        <ecNumber evidence="4">2.7.13.3</ecNumber>
    </recommendedName>
</protein>
<dbReference type="OrthoDB" id="60033at2759"/>
<dbReference type="PROSITE" id="PS50110">
    <property type="entry name" value="RESPONSE_REGULATORY"/>
    <property type="match status" value="1"/>
</dbReference>
<keyword evidence="5 8" id="KW-0597">Phosphoprotein</keyword>
<sequence length="772" mass="84484">MAIIARFRQSVCFNLVWSPSSLLFSGCVLATSSHTTAMSWVMGTAAAIVLMACGAMAAGAAAAAFLATLRALRRSVAREALLRASLVRHKEAPQQAERKSLNKTSAFAGASHDIRSALAAITGLVDVSRVEARAHPQITRNLEQMDVCTKKLLEILNSILDTSKVESGKMQLDEVEFNLADVLEESMDMINIVGISKGLEVVWDPCDFSILKCGDVIGDCRRLKQILDNVLGNSVKFTQEGHIILRAWANRPITRSSTIVPSRFGCLRPGANFLCFFKTREHHDDCHPFSLVQNDPNSIEFYFEVDDTGIGIPKEKRELVFEDYVQIKEGQGGTGLGLGIVQSFVRLMGGEISIKDKEPGKIGTCVGFNVLMKLDGAHEQHDIEEGSSIPSTETSESRIRASAFREANSFDGVHCVLLVHGGETRRILRAWMENLGIEVCLVPQLEFLAAAVEKLCHADTSPARTSSDSFECRTDYCFRPRDRVVQILPVALNNSNSVQRGTFGGVLVVIDAHYGKMEDMCTEMSFAKVKNQIPCKVVCLADANTSSNDLRQFRHSTCCDLILQKPIHGSRLHALLKILMDLQMPHAQNSSHVSPDDNTDTGTPGGSSGAGKSAMITHTASEPRLEDDKPLTGTHVLLVEDTLTLQTIGKKILYQLGATVEVAEDGAKAVSMFEAALEQAAAGSEKDATSTPYDVILMDCQMPVMDGYEATRRIREVENRYGIHTRIIALTAHAMEEETRKTILAGMDLHLTKPMERRSIAEAIRRVRGGQG</sequence>
<dbReference type="SMART" id="SM00388">
    <property type="entry name" value="HisKA"/>
    <property type="match status" value="1"/>
</dbReference>
<evidence type="ECO:0000256" key="7">
    <source>
        <dbReference type="ARBA" id="ARBA00023012"/>
    </source>
</evidence>
<proteinExistence type="predicted"/>
<evidence type="ECO:0000259" key="11">
    <source>
        <dbReference type="PROSITE" id="PS50109"/>
    </source>
</evidence>
<dbReference type="InterPro" id="IPR004358">
    <property type="entry name" value="Sig_transdc_His_kin-like_C"/>
</dbReference>
<evidence type="ECO:0000256" key="3">
    <source>
        <dbReference type="ARBA" id="ARBA00011738"/>
    </source>
</evidence>
<keyword evidence="10" id="KW-0812">Transmembrane</keyword>
<feature type="domain" description="Response regulatory" evidence="12">
    <location>
        <begin position="635"/>
        <end position="768"/>
    </location>
</feature>
<dbReference type="GO" id="GO:0009736">
    <property type="term" value="P:cytokinin-activated signaling pathway"/>
    <property type="evidence" value="ECO:0007669"/>
    <property type="project" value="UniProtKB-KW"/>
</dbReference>
<gene>
    <name evidence="13" type="ORF">SETIT_9G234100v2</name>
</gene>
<organism evidence="13">
    <name type="scientific">Setaria italica</name>
    <name type="common">Foxtail millet</name>
    <name type="synonym">Panicum italicum</name>
    <dbReference type="NCBI Taxonomy" id="4555"/>
    <lineage>
        <taxon>Eukaryota</taxon>
        <taxon>Viridiplantae</taxon>
        <taxon>Streptophyta</taxon>
        <taxon>Embryophyta</taxon>
        <taxon>Tracheophyta</taxon>
        <taxon>Spermatophyta</taxon>
        <taxon>Magnoliopsida</taxon>
        <taxon>Liliopsida</taxon>
        <taxon>Poales</taxon>
        <taxon>Poaceae</taxon>
        <taxon>PACMAD clade</taxon>
        <taxon>Panicoideae</taxon>
        <taxon>Panicodae</taxon>
        <taxon>Paniceae</taxon>
        <taxon>Cenchrinae</taxon>
        <taxon>Setaria</taxon>
    </lineage>
</organism>